<dbReference type="PROSITE" id="PS51367">
    <property type="entry name" value="THAUMATIN_2"/>
    <property type="match status" value="1"/>
</dbReference>
<dbReference type="InterPro" id="IPR037176">
    <property type="entry name" value="Osmotin/thaumatin-like_sf"/>
</dbReference>
<dbReference type="Pfam" id="PF00314">
    <property type="entry name" value="Thaumatin"/>
    <property type="match status" value="1"/>
</dbReference>
<feature type="disulfide bond" evidence="1">
    <location>
        <begin position="93"/>
        <end position="103"/>
    </location>
</feature>
<dbReference type="OrthoDB" id="430315at2759"/>
<evidence type="ECO:0000313" key="4">
    <source>
        <dbReference type="Proteomes" id="UP000243876"/>
    </source>
</evidence>
<accession>A0A0D6ENZ7</accession>
<dbReference type="PANTHER" id="PTHR31048">
    <property type="entry name" value="OS03G0233200 PROTEIN"/>
    <property type="match status" value="1"/>
</dbReference>
<feature type="disulfide bond" evidence="1">
    <location>
        <begin position="108"/>
        <end position="114"/>
    </location>
</feature>
<protein>
    <submittedName>
        <fullName evidence="3">SPOSA6832_02993-mRNA-1:cds</fullName>
    </submittedName>
</protein>
<dbReference type="Gene3D" id="2.60.110.10">
    <property type="entry name" value="Thaumatin"/>
    <property type="match status" value="1"/>
</dbReference>
<gene>
    <name evidence="3" type="primary">SPOSA6832_02993</name>
</gene>
<feature type="non-terminal residue" evidence="3">
    <location>
        <position position="1"/>
    </location>
</feature>
<organism evidence="3 4">
    <name type="scientific">Sporidiobolus salmonicolor</name>
    <name type="common">Yeast-like fungus</name>
    <name type="synonym">Sporobolomyces salmonicolor</name>
    <dbReference type="NCBI Taxonomy" id="5005"/>
    <lineage>
        <taxon>Eukaryota</taxon>
        <taxon>Fungi</taxon>
        <taxon>Dikarya</taxon>
        <taxon>Basidiomycota</taxon>
        <taxon>Pucciniomycotina</taxon>
        <taxon>Microbotryomycetes</taxon>
        <taxon>Sporidiobolales</taxon>
        <taxon>Sporidiobolaceae</taxon>
        <taxon>Sporobolomyces</taxon>
    </lineage>
</organism>
<evidence type="ECO:0000313" key="3">
    <source>
        <dbReference type="EMBL" id="CEQ41295.1"/>
    </source>
</evidence>
<feature type="chain" id="PRO_5002303362" evidence="2">
    <location>
        <begin position="35"/>
        <end position="221"/>
    </location>
</feature>
<name>A0A0D6ENZ7_SPOSA</name>
<feature type="disulfide bond" evidence="1">
    <location>
        <begin position="183"/>
        <end position="196"/>
    </location>
</feature>
<feature type="signal peptide" evidence="2">
    <location>
        <begin position="1"/>
        <end position="34"/>
    </location>
</feature>
<dbReference type="PRINTS" id="PR00347">
    <property type="entry name" value="THAUMATIN"/>
</dbReference>
<keyword evidence="4" id="KW-1185">Reference proteome</keyword>
<dbReference type="SUPFAM" id="SSF49870">
    <property type="entry name" value="Osmotin, thaumatin-like protein"/>
    <property type="match status" value="1"/>
</dbReference>
<evidence type="ECO:0000256" key="2">
    <source>
        <dbReference type="SAM" id="SignalP"/>
    </source>
</evidence>
<reference evidence="4" key="1">
    <citation type="submission" date="2015-02" db="EMBL/GenBank/DDBJ databases">
        <authorList>
            <person name="Gon?alves P."/>
        </authorList>
    </citation>
    <scope>NUCLEOTIDE SEQUENCE [LARGE SCALE GENOMIC DNA]</scope>
</reference>
<dbReference type="AlphaFoldDB" id="A0A0D6ENZ7"/>
<dbReference type="PIRSF" id="PIRSF002703">
    <property type="entry name" value="Thaumatin"/>
    <property type="match status" value="1"/>
</dbReference>
<sequence>TLGHTADLFRRQLQLLLLSFLLFLLAFPSSPVCAGTAHTFTLHNNCNYVLWPAVTNYGANSGDSGPRGWEAAAGNRTTINIPSPWNGRICPGCPFDSSGSGSCVTGNCDGGLECDDQTIGYVNVGEFSLDSWGGNDCEWASIEIEPNGCESVVCATDLNADCPDDRMKQTDSDGTVIGCLSACMAGINATTPSMNCCSGDLNNLTTAASTSDDQGSRLLIR</sequence>
<evidence type="ECO:0000256" key="1">
    <source>
        <dbReference type="PIRSR" id="PIRSR002703-1"/>
    </source>
</evidence>
<proteinExistence type="predicted"/>
<dbReference type="SMART" id="SM00205">
    <property type="entry name" value="THN"/>
    <property type="match status" value="1"/>
</dbReference>
<keyword evidence="2" id="KW-0732">Signal</keyword>
<dbReference type="InterPro" id="IPR001938">
    <property type="entry name" value="Thaumatin"/>
</dbReference>
<feature type="disulfide bond" evidence="1">
    <location>
        <begin position="162"/>
        <end position="179"/>
    </location>
</feature>
<dbReference type="Proteomes" id="UP000243876">
    <property type="component" value="Unassembled WGS sequence"/>
</dbReference>
<dbReference type="EMBL" id="CENE01000013">
    <property type="protein sequence ID" value="CEQ41295.1"/>
    <property type="molecule type" value="Genomic_DNA"/>
</dbReference>
<keyword evidence="1" id="KW-1015">Disulfide bond</keyword>